<dbReference type="PROSITE" id="PS51257">
    <property type="entry name" value="PROKAR_LIPOPROTEIN"/>
    <property type="match status" value="1"/>
</dbReference>
<evidence type="ECO:0000256" key="1">
    <source>
        <dbReference type="SAM" id="SignalP"/>
    </source>
</evidence>
<evidence type="ECO:0000313" key="2">
    <source>
        <dbReference type="EMBL" id="VDM87884.1"/>
    </source>
</evidence>
<protein>
    <submittedName>
        <fullName evidence="2">Uncharacterized protein</fullName>
    </submittedName>
</protein>
<organism evidence="2 3">
    <name type="scientific">Mycobacterium basiliense</name>
    <dbReference type="NCBI Taxonomy" id="2094119"/>
    <lineage>
        <taxon>Bacteria</taxon>
        <taxon>Bacillati</taxon>
        <taxon>Actinomycetota</taxon>
        <taxon>Actinomycetes</taxon>
        <taxon>Mycobacteriales</taxon>
        <taxon>Mycobacteriaceae</taxon>
        <taxon>Mycobacterium</taxon>
    </lineage>
</organism>
<keyword evidence="3" id="KW-1185">Reference proteome</keyword>
<accession>A0A3S4BUD6</accession>
<feature type="chain" id="PRO_5039147250" evidence="1">
    <location>
        <begin position="23"/>
        <end position="43"/>
    </location>
</feature>
<reference evidence="3" key="1">
    <citation type="submission" date="2018-02" db="EMBL/GenBank/DDBJ databases">
        <authorList>
            <person name="Seth-Smith MB H."/>
            <person name="Seth-Smith H."/>
        </authorList>
    </citation>
    <scope>NUCLEOTIDE SEQUENCE [LARGE SCALE GENOMIC DNA]</scope>
</reference>
<keyword evidence="1" id="KW-0732">Signal</keyword>
<name>A0A3S4BUD6_9MYCO</name>
<feature type="signal peptide" evidence="1">
    <location>
        <begin position="1"/>
        <end position="22"/>
    </location>
</feature>
<dbReference type="EMBL" id="LR130759">
    <property type="protein sequence ID" value="VDM87884.1"/>
    <property type="molecule type" value="Genomic_DNA"/>
</dbReference>
<proteinExistence type="predicted"/>
<gene>
    <name evidence="2" type="ORF">MB901379_01435</name>
</gene>
<dbReference type="KEGG" id="mbai:MB901379_01435"/>
<sequence precursor="true">MAKTKTFRLVAAALFAACALFAVGCSSEVNEPPAPTMTSSFPR</sequence>
<dbReference type="Proteomes" id="UP000269998">
    <property type="component" value="Chromosome"/>
</dbReference>
<evidence type="ECO:0000313" key="3">
    <source>
        <dbReference type="Proteomes" id="UP000269998"/>
    </source>
</evidence>
<dbReference type="AlphaFoldDB" id="A0A3S4BUD6"/>